<feature type="transmembrane region" description="Helical" evidence="1">
    <location>
        <begin position="77"/>
        <end position="99"/>
    </location>
</feature>
<dbReference type="RefSeq" id="WP_131349717.1">
    <property type="nucleotide sequence ID" value="NZ_SJKB01000001.1"/>
</dbReference>
<comment type="caution">
    <text evidence="2">The sequence shown here is derived from an EMBL/GenBank/DDBJ whole genome shotgun (WGS) entry which is preliminary data.</text>
</comment>
<reference evidence="2 3" key="1">
    <citation type="submission" date="2019-02" db="EMBL/GenBank/DDBJ databases">
        <title>Kribbella capetownensis sp. nov. and Kribbella speibonae sp. nov., isolated from soil.</title>
        <authorList>
            <person name="Curtis S.M."/>
            <person name="Norton I."/>
            <person name="Everest G.J."/>
            <person name="Meyers P.R."/>
        </authorList>
    </citation>
    <scope>NUCLEOTIDE SEQUENCE [LARGE SCALE GENOMIC DNA]</scope>
    <source>
        <strain evidence="2 3">NRRL B-24813</strain>
    </source>
</reference>
<dbReference type="AlphaFoldDB" id="A0A4R0L3G4"/>
<feature type="transmembrane region" description="Helical" evidence="1">
    <location>
        <begin position="48"/>
        <end position="71"/>
    </location>
</feature>
<keyword evidence="1" id="KW-0472">Membrane</keyword>
<dbReference type="Pfam" id="PF06993">
    <property type="entry name" value="DUF1304"/>
    <property type="match status" value="1"/>
</dbReference>
<accession>A0A4R0L3G4</accession>
<organism evidence="2 3">
    <name type="scientific">Kribbella pittospori</name>
    <dbReference type="NCBI Taxonomy" id="722689"/>
    <lineage>
        <taxon>Bacteria</taxon>
        <taxon>Bacillati</taxon>
        <taxon>Actinomycetota</taxon>
        <taxon>Actinomycetes</taxon>
        <taxon>Propionibacteriales</taxon>
        <taxon>Kribbellaceae</taxon>
        <taxon>Kribbella</taxon>
    </lineage>
</organism>
<name>A0A4R0L3G4_9ACTN</name>
<evidence type="ECO:0000313" key="2">
    <source>
        <dbReference type="EMBL" id="TCC65398.1"/>
    </source>
</evidence>
<dbReference type="Proteomes" id="UP000291144">
    <property type="component" value="Unassembled WGS sequence"/>
</dbReference>
<sequence>MSTATQVLAIVIAVMLVSVFVMESFLYRHPRLYPLFLTKPRDFDAVRLWTVNLGFYNLTTAIALVAGVLLARNDYVAQGQALVVFTAAQHTFMAVVLVVSQRKLWFNALLEGVPAAVLLILALN</sequence>
<feature type="transmembrane region" description="Helical" evidence="1">
    <location>
        <begin position="104"/>
        <end position="123"/>
    </location>
</feature>
<proteinExistence type="predicted"/>
<dbReference type="OrthoDB" id="3830699at2"/>
<evidence type="ECO:0000313" key="3">
    <source>
        <dbReference type="Proteomes" id="UP000291144"/>
    </source>
</evidence>
<protein>
    <submittedName>
        <fullName evidence="2">DUF1304 family protein</fullName>
    </submittedName>
</protein>
<dbReference type="EMBL" id="SJKB01000001">
    <property type="protein sequence ID" value="TCC65398.1"/>
    <property type="molecule type" value="Genomic_DNA"/>
</dbReference>
<keyword evidence="1" id="KW-1133">Transmembrane helix</keyword>
<keyword evidence="1" id="KW-0812">Transmembrane</keyword>
<feature type="transmembrane region" description="Helical" evidence="1">
    <location>
        <begin position="6"/>
        <end position="27"/>
    </location>
</feature>
<keyword evidence="3" id="KW-1185">Reference proteome</keyword>
<gene>
    <name evidence="2" type="ORF">E0H73_00140</name>
</gene>
<evidence type="ECO:0000256" key="1">
    <source>
        <dbReference type="SAM" id="Phobius"/>
    </source>
</evidence>
<dbReference type="InterPro" id="IPR009732">
    <property type="entry name" value="DUF1304"/>
</dbReference>